<evidence type="ECO:0000313" key="2">
    <source>
        <dbReference type="EMBL" id="GAX24670.1"/>
    </source>
</evidence>
<dbReference type="InterPro" id="IPR036705">
    <property type="entry name" value="Ribosyl_crysJ1_sf"/>
</dbReference>
<protein>
    <recommendedName>
        <fullName evidence="4">ADP-ribosylglycohydrolase</fullName>
    </recommendedName>
</protein>
<organism evidence="2 3">
    <name type="scientific">Fistulifera solaris</name>
    <name type="common">Oleaginous diatom</name>
    <dbReference type="NCBI Taxonomy" id="1519565"/>
    <lineage>
        <taxon>Eukaryota</taxon>
        <taxon>Sar</taxon>
        <taxon>Stramenopiles</taxon>
        <taxon>Ochrophyta</taxon>
        <taxon>Bacillariophyta</taxon>
        <taxon>Bacillariophyceae</taxon>
        <taxon>Bacillariophycidae</taxon>
        <taxon>Naviculales</taxon>
        <taxon>Naviculaceae</taxon>
        <taxon>Fistulifera</taxon>
    </lineage>
</organism>
<evidence type="ECO:0008006" key="4">
    <source>
        <dbReference type="Google" id="ProtNLM"/>
    </source>
</evidence>
<dbReference type="Gene3D" id="1.10.4080.10">
    <property type="entry name" value="ADP-ribosylation/Crystallin J1"/>
    <property type="match status" value="1"/>
</dbReference>
<evidence type="ECO:0000313" key="3">
    <source>
        <dbReference type="Proteomes" id="UP000198406"/>
    </source>
</evidence>
<dbReference type="InParanoid" id="A0A1Z5KEB0"/>
<dbReference type="Proteomes" id="UP000198406">
    <property type="component" value="Unassembled WGS sequence"/>
</dbReference>
<feature type="region of interest" description="Disordered" evidence="1">
    <location>
        <begin position="79"/>
        <end position="103"/>
    </location>
</feature>
<dbReference type="InterPro" id="IPR005502">
    <property type="entry name" value="Ribosyl_crysJ1"/>
</dbReference>
<name>A0A1Z5KEB0_FISSO</name>
<dbReference type="InterPro" id="IPR050792">
    <property type="entry name" value="ADP-ribosylglycohydrolase"/>
</dbReference>
<accession>A0A1Z5KEB0</accession>
<keyword evidence="3" id="KW-1185">Reference proteome</keyword>
<dbReference type="PANTHER" id="PTHR16222">
    <property type="entry name" value="ADP-RIBOSYLGLYCOHYDROLASE"/>
    <property type="match status" value="1"/>
</dbReference>
<proteinExistence type="predicted"/>
<reference evidence="2 3" key="1">
    <citation type="journal article" date="2015" name="Plant Cell">
        <title>Oil accumulation by the oleaginous diatom Fistulifera solaris as revealed by the genome and transcriptome.</title>
        <authorList>
            <person name="Tanaka T."/>
            <person name="Maeda Y."/>
            <person name="Veluchamy A."/>
            <person name="Tanaka M."/>
            <person name="Abida H."/>
            <person name="Marechal E."/>
            <person name="Bowler C."/>
            <person name="Muto M."/>
            <person name="Sunaga Y."/>
            <person name="Tanaka M."/>
            <person name="Yoshino T."/>
            <person name="Taniguchi T."/>
            <person name="Fukuda Y."/>
            <person name="Nemoto M."/>
            <person name="Matsumoto M."/>
            <person name="Wong P.S."/>
            <person name="Aburatani S."/>
            <person name="Fujibuchi W."/>
        </authorList>
    </citation>
    <scope>NUCLEOTIDE SEQUENCE [LARGE SCALE GENOMIC DNA]</scope>
    <source>
        <strain evidence="2 3">JPCC DA0580</strain>
    </source>
</reference>
<comment type="caution">
    <text evidence="2">The sequence shown here is derived from an EMBL/GenBank/DDBJ whole genome shotgun (WGS) entry which is preliminary data.</text>
</comment>
<sequence length="405" mass="44572">MVFRKLFASPSSSTSGSTALPETAIVQQRLRQALWAFFAGDALSSPSHWFYGGPRQIQQQYGALLTDYTKPTEQLPGSILNKSNLLGAGRSKGGMQRRSDDDLPPTIVGHVILHGKQDYWHPSKQIHYHATLQAGENTLEASLARVLMRSIVEKKGCFDANHFRQAYMNFMMTPGSHNDTYASTCHRMFFSNLIYDKKSPEDCPDNDAHNVDTIDGLILPTLVSLAVAAHPSATAEDAAREAQQCVAVTRRSKPLQTATAAWAGLVYSIIRREKEEENLTNTVETMAKSLGLPKPKVRPTDNTMTACYLDSSLPAALDNLVTFESQKRKGDVSEVWRDLLAIANTGGENVHRASCIGAILGANSDLQPEVWSKSRLVQGLYHREALQKEIEDFIAAVTNCPAQSL</sequence>
<evidence type="ECO:0000256" key="1">
    <source>
        <dbReference type="SAM" id="MobiDB-lite"/>
    </source>
</evidence>
<dbReference type="EMBL" id="BDSP01000213">
    <property type="protein sequence ID" value="GAX24670.1"/>
    <property type="molecule type" value="Genomic_DNA"/>
</dbReference>
<dbReference type="PANTHER" id="PTHR16222:SF34">
    <property type="entry name" value="ADP-RIBOSYLGLYCOHYDROLASE"/>
    <property type="match status" value="1"/>
</dbReference>
<dbReference type="OrthoDB" id="524326at2759"/>
<dbReference type="Pfam" id="PF03747">
    <property type="entry name" value="ADP_ribosyl_GH"/>
    <property type="match status" value="1"/>
</dbReference>
<dbReference type="SUPFAM" id="SSF101478">
    <property type="entry name" value="ADP-ribosylglycohydrolase"/>
    <property type="match status" value="1"/>
</dbReference>
<gene>
    <name evidence="2" type="ORF">FisN_4Hh228</name>
</gene>
<dbReference type="AlphaFoldDB" id="A0A1Z5KEB0"/>